<gene>
    <name evidence="2" type="ORF">GCM10018781_03740</name>
</gene>
<protein>
    <submittedName>
        <fullName evidence="2">Uncharacterized protein</fullName>
    </submittedName>
</protein>
<keyword evidence="3" id="KW-1185">Reference proteome</keyword>
<sequence>MRADHRAGRPAPGWPPSGLTAAQVTAAQVTPRQNQAGGPPVHGRGSDGGRKQKEPAAPEWNRAFRYHRLLG</sequence>
<organism evidence="2 3">
    <name type="scientific">Kitasatospora indigofera</name>
    <dbReference type="NCBI Taxonomy" id="67307"/>
    <lineage>
        <taxon>Bacteria</taxon>
        <taxon>Bacillati</taxon>
        <taxon>Actinomycetota</taxon>
        <taxon>Actinomycetes</taxon>
        <taxon>Kitasatosporales</taxon>
        <taxon>Streptomycetaceae</taxon>
        <taxon>Kitasatospora</taxon>
    </lineage>
</organism>
<reference evidence="2" key="2">
    <citation type="submission" date="2020-09" db="EMBL/GenBank/DDBJ databases">
        <authorList>
            <person name="Sun Q."/>
            <person name="Ohkuma M."/>
        </authorList>
    </citation>
    <scope>NUCLEOTIDE SEQUENCE</scope>
    <source>
        <strain evidence="2">JCM 4646</strain>
    </source>
</reference>
<comment type="caution">
    <text evidence="2">The sequence shown here is derived from an EMBL/GenBank/DDBJ whole genome shotgun (WGS) entry which is preliminary data.</text>
</comment>
<dbReference type="Proteomes" id="UP000617734">
    <property type="component" value="Unassembled WGS sequence"/>
</dbReference>
<feature type="region of interest" description="Disordered" evidence="1">
    <location>
        <begin position="26"/>
        <end position="64"/>
    </location>
</feature>
<feature type="compositionally biased region" description="Basic and acidic residues" evidence="1">
    <location>
        <begin position="44"/>
        <end position="56"/>
    </location>
</feature>
<evidence type="ECO:0000313" key="2">
    <source>
        <dbReference type="EMBL" id="GHH59833.1"/>
    </source>
</evidence>
<name>A0A919KKI7_9ACTN</name>
<accession>A0A919KKI7</accession>
<reference evidence="2" key="1">
    <citation type="journal article" date="2014" name="Int. J. Syst. Evol. Microbiol.">
        <title>Complete genome sequence of Corynebacterium casei LMG S-19264T (=DSM 44701T), isolated from a smear-ripened cheese.</title>
        <authorList>
            <consortium name="US DOE Joint Genome Institute (JGI-PGF)"/>
            <person name="Walter F."/>
            <person name="Albersmeier A."/>
            <person name="Kalinowski J."/>
            <person name="Ruckert C."/>
        </authorList>
    </citation>
    <scope>NUCLEOTIDE SEQUENCE</scope>
    <source>
        <strain evidence="2">JCM 4646</strain>
    </source>
</reference>
<proteinExistence type="predicted"/>
<dbReference type="EMBL" id="BNBO01000001">
    <property type="protein sequence ID" value="GHH59833.1"/>
    <property type="molecule type" value="Genomic_DNA"/>
</dbReference>
<dbReference type="AlphaFoldDB" id="A0A919KKI7"/>
<evidence type="ECO:0000256" key="1">
    <source>
        <dbReference type="SAM" id="MobiDB-lite"/>
    </source>
</evidence>
<evidence type="ECO:0000313" key="3">
    <source>
        <dbReference type="Proteomes" id="UP000617734"/>
    </source>
</evidence>